<name>A0A919NN71_9ACTN</name>
<proteinExistence type="predicted"/>
<evidence type="ECO:0000256" key="1">
    <source>
        <dbReference type="SAM" id="Phobius"/>
    </source>
</evidence>
<dbReference type="InterPro" id="IPR010640">
    <property type="entry name" value="Low_temperature_requirement_A"/>
</dbReference>
<feature type="transmembrane region" description="Helical" evidence="1">
    <location>
        <begin position="299"/>
        <end position="318"/>
    </location>
</feature>
<feature type="transmembrane region" description="Helical" evidence="1">
    <location>
        <begin position="12"/>
        <end position="29"/>
    </location>
</feature>
<dbReference type="PANTHER" id="PTHR36840">
    <property type="entry name" value="BLL5714 PROTEIN"/>
    <property type="match status" value="1"/>
</dbReference>
<feature type="transmembrane region" description="Helical" evidence="1">
    <location>
        <begin position="256"/>
        <end position="279"/>
    </location>
</feature>
<reference evidence="2" key="1">
    <citation type="submission" date="2021-01" db="EMBL/GenBank/DDBJ databases">
        <title>Whole genome shotgun sequence of Actinoplanes tereljensis NBRC 105297.</title>
        <authorList>
            <person name="Komaki H."/>
            <person name="Tamura T."/>
        </authorList>
    </citation>
    <scope>NUCLEOTIDE SEQUENCE</scope>
    <source>
        <strain evidence="2">NBRC 105297</strain>
    </source>
</reference>
<keyword evidence="3" id="KW-1185">Reference proteome</keyword>
<dbReference type="EMBL" id="BOMY01000024">
    <property type="protein sequence ID" value="GIF21014.1"/>
    <property type="molecule type" value="Genomic_DNA"/>
</dbReference>
<organism evidence="2 3">
    <name type="scientific">Paractinoplanes tereljensis</name>
    <dbReference type="NCBI Taxonomy" id="571912"/>
    <lineage>
        <taxon>Bacteria</taxon>
        <taxon>Bacillati</taxon>
        <taxon>Actinomycetota</taxon>
        <taxon>Actinomycetes</taxon>
        <taxon>Micromonosporales</taxon>
        <taxon>Micromonosporaceae</taxon>
        <taxon>Paractinoplanes</taxon>
    </lineage>
</organism>
<feature type="transmembrane region" description="Helical" evidence="1">
    <location>
        <begin position="153"/>
        <end position="169"/>
    </location>
</feature>
<gene>
    <name evidence="2" type="ORF">Ate02nite_37440</name>
</gene>
<dbReference type="Pfam" id="PF06772">
    <property type="entry name" value="LtrA"/>
    <property type="match status" value="1"/>
</dbReference>
<feature type="transmembrane region" description="Helical" evidence="1">
    <location>
        <begin position="97"/>
        <end position="117"/>
    </location>
</feature>
<dbReference type="RefSeq" id="WP_203807219.1">
    <property type="nucleotide sequence ID" value="NZ_BOMY01000024.1"/>
</dbReference>
<dbReference type="Proteomes" id="UP000623608">
    <property type="component" value="Unassembled WGS sequence"/>
</dbReference>
<evidence type="ECO:0000313" key="3">
    <source>
        <dbReference type="Proteomes" id="UP000623608"/>
    </source>
</evidence>
<protein>
    <submittedName>
        <fullName evidence="2">Low temperature requirement protein A</fullName>
    </submittedName>
</protein>
<feature type="transmembrane region" description="Helical" evidence="1">
    <location>
        <begin position="129"/>
        <end position="147"/>
    </location>
</feature>
<feature type="transmembrane region" description="Helical" evidence="1">
    <location>
        <begin position="330"/>
        <end position="359"/>
    </location>
</feature>
<feature type="transmembrane region" description="Helical" evidence="1">
    <location>
        <begin position="189"/>
        <end position="208"/>
    </location>
</feature>
<feature type="transmembrane region" description="Helical" evidence="1">
    <location>
        <begin position="41"/>
        <end position="61"/>
    </location>
</feature>
<sequence>MSEPTPAVRVSTLELFFDLVFVFTITQLSETLAEQMTFGTLGNVLLILALVWWMYSGYAWLTNAVAPNSTTRRTLLLTGMAGFLVMALAAPEAFGEYGWLFGVSYLVVNVVHSALFRTAGPGARDAMKILTPLNIVAALLVLGGSLVDEPWRHLLWVLAPILQIAGGYLHKAEMHTIAAGHFAERHGLVVIIAIGESILSIGAGFHGVHLGGGAVLTAVLALCVAYYLWWFYFAGDDARAAQALAAVAEPARRARLALNAWGYAHYPILLGILITAVGIKKTVGHAFEGMHWEQAVTLSGGVAIYLLGHAGFLALLHLRGVYHRLVTAAVVLAVIPLGHLVAIAQLGAVVVIMIAAAIIEDVPEMRRTGGTAISDFGRTGG</sequence>
<keyword evidence="1" id="KW-0472">Membrane</keyword>
<dbReference type="PANTHER" id="PTHR36840:SF1">
    <property type="entry name" value="BLL5714 PROTEIN"/>
    <property type="match status" value="1"/>
</dbReference>
<feature type="transmembrane region" description="Helical" evidence="1">
    <location>
        <begin position="214"/>
        <end position="235"/>
    </location>
</feature>
<feature type="transmembrane region" description="Helical" evidence="1">
    <location>
        <begin position="73"/>
        <end position="91"/>
    </location>
</feature>
<keyword evidence="1" id="KW-1133">Transmembrane helix</keyword>
<accession>A0A919NN71</accession>
<evidence type="ECO:0000313" key="2">
    <source>
        <dbReference type="EMBL" id="GIF21014.1"/>
    </source>
</evidence>
<keyword evidence="1" id="KW-0812">Transmembrane</keyword>
<dbReference type="AlphaFoldDB" id="A0A919NN71"/>
<comment type="caution">
    <text evidence="2">The sequence shown here is derived from an EMBL/GenBank/DDBJ whole genome shotgun (WGS) entry which is preliminary data.</text>
</comment>